<protein>
    <submittedName>
        <fullName evidence="2">Uncharacterized protein</fullName>
    </submittedName>
</protein>
<dbReference type="Proteomes" id="UP001194468">
    <property type="component" value="Unassembled WGS sequence"/>
</dbReference>
<feature type="compositionally biased region" description="Polar residues" evidence="1">
    <location>
        <begin position="310"/>
        <end position="319"/>
    </location>
</feature>
<dbReference type="AlphaFoldDB" id="A0AAD4GAP9"/>
<gene>
    <name evidence="2" type="ORF">L210DRAFT_3649249</name>
</gene>
<comment type="caution">
    <text evidence="2">The sequence shown here is derived from an EMBL/GenBank/DDBJ whole genome shotgun (WGS) entry which is preliminary data.</text>
</comment>
<reference evidence="2" key="2">
    <citation type="journal article" date="2020" name="Nat. Commun.">
        <title>Large-scale genome sequencing of mycorrhizal fungi provides insights into the early evolution of symbiotic traits.</title>
        <authorList>
            <person name="Miyauchi S."/>
            <person name="Kiss E."/>
            <person name="Kuo A."/>
            <person name="Drula E."/>
            <person name="Kohler A."/>
            <person name="Sanchez-Garcia M."/>
            <person name="Morin E."/>
            <person name="Andreopoulos B."/>
            <person name="Barry K.W."/>
            <person name="Bonito G."/>
            <person name="Buee M."/>
            <person name="Carver A."/>
            <person name="Chen C."/>
            <person name="Cichocki N."/>
            <person name="Clum A."/>
            <person name="Culley D."/>
            <person name="Crous P.W."/>
            <person name="Fauchery L."/>
            <person name="Girlanda M."/>
            <person name="Hayes R.D."/>
            <person name="Keri Z."/>
            <person name="LaButti K."/>
            <person name="Lipzen A."/>
            <person name="Lombard V."/>
            <person name="Magnuson J."/>
            <person name="Maillard F."/>
            <person name="Murat C."/>
            <person name="Nolan M."/>
            <person name="Ohm R.A."/>
            <person name="Pangilinan J."/>
            <person name="Pereira M.F."/>
            <person name="Perotto S."/>
            <person name="Peter M."/>
            <person name="Pfister S."/>
            <person name="Riley R."/>
            <person name="Sitrit Y."/>
            <person name="Stielow J.B."/>
            <person name="Szollosi G."/>
            <person name="Zifcakova L."/>
            <person name="Stursova M."/>
            <person name="Spatafora J.W."/>
            <person name="Tedersoo L."/>
            <person name="Vaario L.M."/>
            <person name="Yamada A."/>
            <person name="Yan M."/>
            <person name="Wang P."/>
            <person name="Xu J."/>
            <person name="Bruns T."/>
            <person name="Baldrian P."/>
            <person name="Vilgalys R."/>
            <person name="Dunand C."/>
            <person name="Henrissat B."/>
            <person name="Grigoriev I.V."/>
            <person name="Hibbett D."/>
            <person name="Nagy L.G."/>
            <person name="Martin F.M."/>
        </authorList>
    </citation>
    <scope>NUCLEOTIDE SEQUENCE</scope>
    <source>
        <strain evidence="2">BED1</strain>
    </source>
</reference>
<name>A0AAD4GAP9_BOLED</name>
<reference evidence="2" key="1">
    <citation type="submission" date="2019-10" db="EMBL/GenBank/DDBJ databases">
        <authorList>
            <consortium name="DOE Joint Genome Institute"/>
            <person name="Kuo A."/>
            <person name="Miyauchi S."/>
            <person name="Kiss E."/>
            <person name="Drula E."/>
            <person name="Kohler A."/>
            <person name="Sanchez-Garcia M."/>
            <person name="Andreopoulos B."/>
            <person name="Barry K.W."/>
            <person name="Bonito G."/>
            <person name="Buee M."/>
            <person name="Carver A."/>
            <person name="Chen C."/>
            <person name="Cichocki N."/>
            <person name="Clum A."/>
            <person name="Culley D."/>
            <person name="Crous P.W."/>
            <person name="Fauchery L."/>
            <person name="Girlanda M."/>
            <person name="Hayes R."/>
            <person name="Keri Z."/>
            <person name="LaButti K."/>
            <person name="Lipzen A."/>
            <person name="Lombard V."/>
            <person name="Magnuson J."/>
            <person name="Maillard F."/>
            <person name="Morin E."/>
            <person name="Murat C."/>
            <person name="Nolan M."/>
            <person name="Ohm R."/>
            <person name="Pangilinan J."/>
            <person name="Pereira M."/>
            <person name="Perotto S."/>
            <person name="Peter M."/>
            <person name="Riley R."/>
            <person name="Sitrit Y."/>
            <person name="Stielow B."/>
            <person name="Szollosi G."/>
            <person name="Zifcakova L."/>
            <person name="Stursova M."/>
            <person name="Spatafora J.W."/>
            <person name="Tedersoo L."/>
            <person name="Vaario L.-M."/>
            <person name="Yamada A."/>
            <person name="Yan M."/>
            <person name="Wang P."/>
            <person name="Xu J."/>
            <person name="Bruns T."/>
            <person name="Baldrian P."/>
            <person name="Vilgalys R."/>
            <person name="Henrissat B."/>
            <person name="Grigoriev I.V."/>
            <person name="Hibbett D."/>
            <person name="Nagy L.G."/>
            <person name="Martin F.M."/>
        </authorList>
    </citation>
    <scope>NUCLEOTIDE SEQUENCE</scope>
    <source>
        <strain evidence="2">BED1</strain>
    </source>
</reference>
<sequence>MSFSSTSDNYSHWLASSRPLLWPSADPTCLYLGNDSVLLPPPLPRTLSDSHNPDSDASHEVFTCSLVKEDVLETAGTTIWKRLGDSKVPISNITLLSGRYDGFPYSRDNGTPALLCTEATQALSEANVTNSEVLCALCHKSTSDLRSHMGGHIIRSIRGVPEELVTPVGPVFPCGFCGSSGNPDCVIKLKKTKRATEVITDCPHKVPFKYGFAEKGSESRPCRNVPVVCALCPHRERDTDAKPAVWRYNMEQHLTLSHPEYAHPGKFLGLPLPLHMIGSVVLTIQEEKKFGVPAHPERPPAHKKHESTHPLASTSSGQKRQADAGQFRIIISSSNGTKRARMAKD</sequence>
<organism evidence="2 3">
    <name type="scientific">Boletus edulis BED1</name>
    <dbReference type="NCBI Taxonomy" id="1328754"/>
    <lineage>
        <taxon>Eukaryota</taxon>
        <taxon>Fungi</taxon>
        <taxon>Dikarya</taxon>
        <taxon>Basidiomycota</taxon>
        <taxon>Agaricomycotina</taxon>
        <taxon>Agaricomycetes</taxon>
        <taxon>Agaricomycetidae</taxon>
        <taxon>Boletales</taxon>
        <taxon>Boletineae</taxon>
        <taxon>Boletaceae</taxon>
        <taxon>Boletoideae</taxon>
        <taxon>Boletus</taxon>
    </lineage>
</organism>
<dbReference type="EMBL" id="WHUW01000030">
    <property type="protein sequence ID" value="KAF8434060.1"/>
    <property type="molecule type" value="Genomic_DNA"/>
</dbReference>
<feature type="region of interest" description="Disordered" evidence="1">
    <location>
        <begin position="292"/>
        <end position="345"/>
    </location>
</feature>
<keyword evidence="3" id="KW-1185">Reference proteome</keyword>
<evidence type="ECO:0000313" key="2">
    <source>
        <dbReference type="EMBL" id="KAF8434060.1"/>
    </source>
</evidence>
<accession>A0AAD4GAP9</accession>
<proteinExistence type="predicted"/>
<evidence type="ECO:0000313" key="3">
    <source>
        <dbReference type="Proteomes" id="UP001194468"/>
    </source>
</evidence>
<evidence type="ECO:0000256" key="1">
    <source>
        <dbReference type="SAM" id="MobiDB-lite"/>
    </source>
</evidence>